<reference evidence="7" key="1">
    <citation type="journal article" date="2019" name="Int. J. Syst. Evol. Microbiol.">
        <title>The Global Catalogue of Microorganisms (GCM) 10K type strain sequencing project: providing services to taxonomists for standard genome sequencing and annotation.</title>
        <authorList>
            <consortium name="The Broad Institute Genomics Platform"/>
            <consortium name="The Broad Institute Genome Sequencing Center for Infectious Disease"/>
            <person name="Wu L."/>
            <person name="Ma J."/>
        </authorList>
    </citation>
    <scope>NUCLEOTIDE SEQUENCE [LARGE SCALE GENOMIC DNA]</scope>
    <source>
        <strain evidence="7">JCM 18015</strain>
    </source>
</reference>
<evidence type="ECO:0000313" key="6">
    <source>
        <dbReference type="EMBL" id="GAA5065724.1"/>
    </source>
</evidence>
<keyword evidence="1" id="KW-0805">Transcription regulation</keyword>
<evidence type="ECO:0000259" key="5">
    <source>
        <dbReference type="PROSITE" id="PS50977"/>
    </source>
</evidence>
<dbReference type="Gene3D" id="1.10.10.60">
    <property type="entry name" value="Homeodomain-like"/>
    <property type="match status" value="1"/>
</dbReference>
<dbReference type="PROSITE" id="PS50977">
    <property type="entry name" value="HTH_TETR_2"/>
    <property type="match status" value="1"/>
</dbReference>
<keyword evidence="2 4" id="KW-0238">DNA-binding</keyword>
<protein>
    <recommendedName>
        <fullName evidence="5">HTH tetR-type domain-containing protein</fullName>
    </recommendedName>
</protein>
<proteinExistence type="predicted"/>
<sequence length="209" mass="22764">MDVQPPIPSLFERITASVPDEKARVILRAGYDSFLRFGLRRSSMQDIADRAGMSRAALYLHFRNKDDIFRALMEACFTAASEAVADTLAQHDDPVEALTAAFAVQVGDAAEAMMRSPHAEELLSHKRGAAADIVAAGMRRLADVYGVWLASSVMAGRIAPEAIDGNPHRTATTILSALDGLKHEGLAWADYLDARDRLALLFGRALRRS</sequence>
<dbReference type="RefSeq" id="WP_259546991.1">
    <property type="nucleotide sequence ID" value="NZ_BAABHW010000001.1"/>
</dbReference>
<comment type="caution">
    <text evidence="6">The sequence shown here is derived from an EMBL/GenBank/DDBJ whole genome shotgun (WGS) entry which is preliminary data.</text>
</comment>
<evidence type="ECO:0000256" key="1">
    <source>
        <dbReference type="ARBA" id="ARBA00023015"/>
    </source>
</evidence>
<dbReference type="InterPro" id="IPR009057">
    <property type="entry name" value="Homeodomain-like_sf"/>
</dbReference>
<gene>
    <name evidence="6" type="ORF">GCM10023209_03640</name>
</gene>
<evidence type="ECO:0000256" key="3">
    <source>
        <dbReference type="ARBA" id="ARBA00023163"/>
    </source>
</evidence>
<accession>A0ABP9KXD1</accession>
<keyword evidence="7" id="KW-1185">Reference proteome</keyword>
<dbReference type="EMBL" id="BAABHW010000001">
    <property type="protein sequence ID" value="GAA5065724.1"/>
    <property type="molecule type" value="Genomic_DNA"/>
</dbReference>
<dbReference type="PANTHER" id="PTHR30055:SF234">
    <property type="entry name" value="HTH-TYPE TRANSCRIPTIONAL REGULATOR BETI"/>
    <property type="match status" value="1"/>
</dbReference>
<dbReference type="PANTHER" id="PTHR30055">
    <property type="entry name" value="HTH-TYPE TRANSCRIPTIONAL REGULATOR RUTR"/>
    <property type="match status" value="1"/>
</dbReference>
<dbReference type="Proteomes" id="UP001499910">
    <property type="component" value="Unassembled WGS sequence"/>
</dbReference>
<organism evidence="6 7">
    <name type="scientific">[Roseibacterium] beibuensis</name>
    <dbReference type="NCBI Taxonomy" id="1193142"/>
    <lineage>
        <taxon>Bacteria</taxon>
        <taxon>Pseudomonadati</taxon>
        <taxon>Pseudomonadota</taxon>
        <taxon>Alphaproteobacteria</taxon>
        <taxon>Rhodobacterales</taxon>
        <taxon>Roseobacteraceae</taxon>
        <taxon>Roseicyclus</taxon>
    </lineage>
</organism>
<dbReference type="Gene3D" id="1.10.357.10">
    <property type="entry name" value="Tetracycline Repressor, domain 2"/>
    <property type="match status" value="1"/>
</dbReference>
<dbReference type="SUPFAM" id="SSF46689">
    <property type="entry name" value="Homeodomain-like"/>
    <property type="match status" value="1"/>
</dbReference>
<dbReference type="PRINTS" id="PR00455">
    <property type="entry name" value="HTHTETR"/>
</dbReference>
<dbReference type="InterPro" id="IPR050109">
    <property type="entry name" value="HTH-type_TetR-like_transc_reg"/>
</dbReference>
<name>A0ABP9KXD1_9RHOB</name>
<evidence type="ECO:0000313" key="7">
    <source>
        <dbReference type="Proteomes" id="UP001499910"/>
    </source>
</evidence>
<evidence type="ECO:0000256" key="4">
    <source>
        <dbReference type="PROSITE-ProRule" id="PRU00335"/>
    </source>
</evidence>
<feature type="domain" description="HTH tetR-type" evidence="5">
    <location>
        <begin position="20"/>
        <end position="80"/>
    </location>
</feature>
<dbReference type="Pfam" id="PF00440">
    <property type="entry name" value="TetR_N"/>
    <property type="match status" value="1"/>
</dbReference>
<keyword evidence="3" id="KW-0804">Transcription</keyword>
<dbReference type="InterPro" id="IPR001647">
    <property type="entry name" value="HTH_TetR"/>
</dbReference>
<feature type="DNA-binding region" description="H-T-H motif" evidence="4">
    <location>
        <begin position="43"/>
        <end position="62"/>
    </location>
</feature>
<evidence type="ECO:0000256" key="2">
    <source>
        <dbReference type="ARBA" id="ARBA00023125"/>
    </source>
</evidence>